<dbReference type="Pfam" id="PF01548">
    <property type="entry name" value="DEDD_Tnp_IS110"/>
    <property type="match status" value="1"/>
</dbReference>
<accession>A0ABM9QF62</accession>
<dbReference type="InterPro" id="IPR047650">
    <property type="entry name" value="Transpos_IS110"/>
</dbReference>
<dbReference type="InterPro" id="IPR003346">
    <property type="entry name" value="Transposase_20"/>
</dbReference>
<dbReference type="PANTHER" id="PTHR33055:SF13">
    <property type="entry name" value="TRANSPOSASE"/>
    <property type="match status" value="1"/>
</dbReference>
<dbReference type="Pfam" id="PF02371">
    <property type="entry name" value="Transposase_20"/>
    <property type="match status" value="1"/>
</dbReference>
<dbReference type="EMBL" id="HF545616">
    <property type="protein sequence ID" value="CCO04316.1"/>
    <property type="molecule type" value="Genomic_DNA"/>
</dbReference>
<dbReference type="NCBIfam" id="NF033542">
    <property type="entry name" value="transpos_IS110"/>
    <property type="match status" value="1"/>
</dbReference>
<evidence type="ECO:0000259" key="2">
    <source>
        <dbReference type="Pfam" id="PF02371"/>
    </source>
</evidence>
<gene>
    <name evidence="3" type="ORF">RBI_I00592</name>
</gene>
<evidence type="ECO:0000259" key="1">
    <source>
        <dbReference type="Pfam" id="PF01548"/>
    </source>
</evidence>
<proteinExistence type="predicted"/>
<feature type="domain" description="Transposase IS110-like N-terminal" evidence="1">
    <location>
        <begin position="4"/>
        <end position="160"/>
    </location>
</feature>
<evidence type="ECO:0000313" key="4">
    <source>
        <dbReference type="Proteomes" id="UP000027600"/>
    </source>
</evidence>
<keyword evidence="4" id="KW-1185">Reference proteome</keyword>
<reference evidence="3 4" key="1">
    <citation type="journal article" date="2014" name="Int. J. Syst. Evol. Microbiol.">
        <title>Complete genome of a new Firmicutes species belonging to the dominant human colonic microbiota ('Ruminococcus bicirculans') reveals two chromosomes and a selective capacity to utilize plant glucans.</title>
        <authorList>
            <consortium name="NISC Comparative Sequencing Program"/>
            <person name="Wegmann U."/>
            <person name="Louis P."/>
            <person name="Goesmann A."/>
            <person name="Henrissat B."/>
            <person name="Duncan S.H."/>
            <person name="Flint H.J."/>
        </authorList>
    </citation>
    <scope>NUCLEOTIDE SEQUENCE [LARGE SCALE GENOMIC DNA]</scope>
    <source>
        <strain evidence="3 4">80/3</strain>
    </source>
</reference>
<dbReference type="PANTHER" id="PTHR33055">
    <property type="entry name" value="TRANSPOSASE FOR INSERTION SEQUENCE ELEMENT IS1111A"/>
    <property type="match status" value="1"/>
</dbReference>
<organism evidence="3 4">
    <name type="scientific">Ruminococcus bicirculans</name>
    <name type="common">ex Wegman et al. 2014</name>
    <dbReference type="NCBI Taxonomy" id="1160721"/>
    <lineage>
        <taxon>Bacteria</taxon>
        <taxon>Bacillati</taxon>
        <taxon>Bacillota</taxon>
        <taxon>Clostridia</taxon>
        <taxon>Eubacteriales</taxon>
        <taxon>Oscillospiraceae</taxon>
        <taxon>Ruminococcus</taxon>
    </lineage>
</organism>
<sequence>MISVGIDVSKGKSTVCIMKPCGEILESPFDIGHTADELDSLISLIKSFDEETRVVMEDTGHYHLPVATYLSSHNIFVCCVNALRMKKFCSQSLRRAKTDKIDSIKIASFGITYWNELVKAYPSNVIYDELKFLARQYYQVTGMLVKSKVNFSNLLDQVMPKINDVLSNQGENHKLTEFVSRYIHFQNILDMGEMKFTSDYCKWAKKKGYRLNERKAAEILALAQNGIPTLPNSQSVKIAVSEAVKLIHSIEESRNTILAQMQDLCNTLPEYSVVKEMDCIGDTLAPRIIAEIGDVRRFKNKHSLIAYAGIDAPPYQSGAFHASERHISKRGNSYLRKTGYEIMQSLIKHKPADNAVYDFIQKKRSEGKCGKEAMIAGLNKFLRVYYGKVMEFYSEH</sequence>
<dbReference type="InterPro" id="IPR002525">
    <property type="entry name" value="Transp_IS110-like_N"/>
</dbReference>
<dbReference type="RefSeq" id="WP_038670878.1">
    <property type="nucleotide sequence ID" value="NZ_HF545616.1"/>
</dbReference>
<name>A0ABM9QF62_9FIRM</name>
<feature type="domain" description="Transposase IS116/IS110/IS902 C-terminal" evidence="2">
    <location>
        <begin position="273"/>
        <end position="357"/>
    </location>
</feature>
<protein>
    <submittedName>
        <fullName evidence="3">Transposase</fullName>
    </submittedName>
</protein>
<evidence type="ECO:0000313" key="3">
    <source>
        <dbReference type="EMBL" id="CCO04316.1"/>
    </source>
</evidence>
<dbReference type="Proteomes" id="UP000027600">
    <property type="component" value="Chromosome I"/>
</dbReference>